<evidence type="ECO:0000313" key="1">
    <source>
        <dbReference type="EMBL" id="MBR7781718.1"/>
    </source>
</evidence>
<name>A0A941I7D2_9BURK</name>
<proteinExistence type="predicted"/>
<dbReference type="EMBL" id="JAGSPN010000003">
    <property type="protein sequence ID" value="MBR7781718.1"/>
    <property type="molecule type" value="Genomic_DNA"/>
</dbReference>
<protein>
    <submittedName>
        <fullName evidence="1">Uncharacterized protein</fullName>
    </submittedName>
</protein>
<dbReference type="RefSeq" id="WP_212687065.1">
    <property type="nucleotide sequence ID" value="NZ_JAGSPN010000003.1"/>
</dbReference>
<dbReference type="Proteomes" id="UP000680067">
    <property type="component" value="Unassembled WGS sequence"/>
</dbReference>
<dbReference type="AlphaFoldDB" id="A0A941I7D2"/>
<gene>
    <name evidence="1" type="ORF">KDM89_06175</name>
</gene>
<organism evidence="1 2">
    <name type="scientific">Undibacterium luofuense</name>
    <dbReference type="NCBI Taxonomy" id="2828733"/>
    <lineage>
        <taxon>Bacteria</taxon>
        <taxon>Pseudomonadati</taxon>
        <taxon>Pseudomonadota</taxon>
        <taxon>Betaproteobacteria</taxon>
        <taxon>Burkholderiales</taxon>
        <taxon>Oxalobacteraceae</taxon>
        <taxon>Undibacterium</taxon>
    </lineage>
</organism>
<comment type="caution">
    <text evidence="1">The sequence shown here is derived from an EMBL/GenBank/DDBJ whole genome shotgun (WGS) entry which is preliminary data.</text>
</comment>
<reference evidence="1" key="1">
    <citation type="submission" date="2021-04" db="EMBL/GenBank/DDBJ databases">
        <title>novel species isolated from subtropical streams in China.</title>
        <authorList>
            <person name="Lu H."/>
        </authorList>
    </citation>
    <scope>NUCLEOTIDE SEQUENCE</scope>
    <source>
        <strain evidence="1">LFS511W</strain>
    </source>
</reference>
<accession>A0A941I7D2</accession>
<sequence>MPCDLPVLKPNEIILVIDVFSKSVKKELFNQMPEGVRYIEGDVECEGKIKNLLIPVAEIRVSTFDESGRLVPKDKATNMLIEYFDKNGKVLHVTRMKGRKE</sequence>
<evidence type="ECO:0000313" key="2">
    <source>
        <dbReference type="Proteomes" id="UP000680067"/>
    </source>
</evidence>
<keyword evidence="2" id="KW-1185">Reference proteome</keyword>